<sequence length="62" mass="6959">MNNDGLVAGTNFDSNLFGFEAEPLELVLDIIEELKRTGKTINLVKFENIQDMETQIKDVLSS</sequence>
<organism evidence="1 2">
    <name type="scientific">Chryseobacterium carnipullorum</name>
    <dbReference type="NCBI Taxonomy" id="1124835"/>
    <lineage>
        <taxon>Bacteria</taxon>
        <taxon>Pseudomonadati</taxon>
        <taxon>Bacteroidota</taxon>
        <taxon>Flavobacteriia</taxon>
        <taxon>Flavobacteriales</taxon>
        <taxon>Weeksellaceae</taxon>
        <taxon>Chryseobacterium group</taxon>
        <taxon>Chryseobacterium</taxon>
    </lineage>
</organism>
<proteinExistence type="predicted"/>
<accession>A0A376DV97</accession>
<protein>
    <submittedName>
        <fullName evidence="1">Uncharacterized protein</fullName>
    </submittedName>
</protein>
<evidence type="ECO:0000313" key="2">
    <source>
        <dbReference type="Proteomes" id="UP000255224"/>
    </source>
</evidence>
<dbReference type="AlphaFoldDB" id="A0A376DV97"/>
<gene>
    <name evidence="1" type="ORF">NCTC13533_02158</name>
</gene>
<evidence type="ECO:0000313" key="1">
    <source>
        <dbReference type="EMBL" id="STC96299.1"/>
    </source>
</evidence>
<reference evidence="1 2" key="1">
    <citation type="submission" date="2018-06" db="EMBL/GenBank/DDBJ databases">
        <authorList>
            <consortium name="Pathogen Informatics"/>
            <person name="Doyle S."/>
        </authorList>
    </citation>
    <scope>NUCLEOTIDE SEQUENCE [LARGE SCALE GENOMIC DNA]</scope>
    <source>
        <strain evidence="1 2">NCTC13533</strain>
    </source>
</reference>
<dbReference type="Proteomes" id="UP000255224">
    <property type="component" value="Unassembled WGS sequence"/>
</dbReference>
<dbReference type="EMBL" id="UFVQ01000003">
    <property type="protein sequence ID" value="STC96299.1"/>
    <property type="molecule type" value="Genomic_DNA"/>
</dbReference>
<name>A0A376DV97_CHRCU</name>